<protein>
    <submittedName>
        <fullName evidence="7">N-acylneuraminate cytidylyltransferase (NeuA, CMAS)</fullName>
        <ecNumber evidence="7">2.7.7.43</ecNumber>
    </submittedName>
</protein>
<reference evidence="7" key="1">
    <citation type="journal article" date="2014" name="Genome Biol. Evol.">
        <title>Pangenome evidence for extensive interdomain horizontal transfer affecting lineage core and shell genes in uncultured planktonic thaumarchaeota and euryarchaeota.</title>
        <authorList>
            <person name="Deschamps P."/>
            <person name="Zivanovic Y."/>
            <person name="Moreira D."/>
            <person name="Rodriguez-Valera F."/>
            <person name="Lopez-Garcia P."/>
        </authorList>
    </citation>
    <scope>NUCLEOTIDE SEQUENCE</scope>
</reference>
<dbReference type="GO" id="GO:0016788">
    <property type="term" value="F:hydrolase activity, acting on ester bonds"/>
    <property type="evidence" value="ECO:0007669"/>
    <property type="project" value="InterPro"/>
</dbReference>
<dbReference type="PANTHER" id="PTHR21485">
    <property type="entry name" value="HAD SUPERFAMILY MEMBERS CMAS AND KDSC"/>
    <property type="match status" value="1"/>
</dbReference>
<comment type="cofactor">
    <cofactor evidence="1">
        <name>Mg(2+)</name>
        <dbReference type="ChEBI" id="CHEBI:18420"/>
    </cofactor>
</comment>
<dbReference type="SFLD" id="SFLDG01136">
    <property type="entry name" value="C1.6:_Phosphoserine_Phosphatas"/>
    <property type="match status" value="1"/>
</dbReference>
<dbReference type="Pfam" id="PF08282">
    <property type="entry name" value="Hydrolase_3"/>
    <property type="match status" value="1"/>
</dbReference>
<dbReference type="GO" id="GO:0046872">
    <property type="term" value="F:metal ion binding"/>
    <property type="evidence" value="ECO:0007669"/>
    <property type="project" value="UniProtKB-KW"/>
</dbReference>
<proteinExistence type="inferred from homology"/>
<dbReference type="FunFam" id="3.40.50.1000:FF:000029">
    <property type="entry name" value="3-deoxy-D-manno-octulosonate 8-phosphate phosphatase KdsC"/>
    <property type="match status" value="1"/>
</dbReference>
<comment type="similarity">
    <text evidence="2">Belongs to the KdsC family.</text>
</comment>
<dbReference type="GO" id="GO:0008781">
    <property type="term" value="F:N-acylneuraminate cytidylyltransferase activity"/>
    <property type="evidence" value="ECO:0007669"/>
    <property type="project" value="UniProtKB-EC"/>
</dbReference>
<comment type="subunit">
    <text evidence="3">Homotetramer.</text>
</comment>
<dbReference type="Gene3D" id="3.40.50.1000">
    <property type="entry name" value="HAD superfamily/HAD-like"/>
    <property type="match status" value="1"/>
</dbReference>
<dbReference type="SFLD" id="SFLDS00003">
    <property type="entry name" value="Haloacid_Dehalogenase"/>
    <property type="match status" value="1"/>
</dbReference>
<evidence type="ECO:0000256" key="5">
    <source>
        <dbReference type="ARBA" id="ARBA00022801"/>
    </source>
</evidence>
<keyword evidence="5" id="KW-0378">Hydrolase</keyword>
<evidence type="ECO:0000256" key="4">
    <source>
        <dbReference type="ARBA" id="ARBA00022723"/>
    </source>
</evidence>
<evidence type="ECO:0000313" key="7">
    <source>
        <dbReference type="EMBL" id="AIF09179.1"/>
    </source>
</evidence>
<dbReference type="PIRSF" id="PIRSF006118">
    <property type="entry name" value="KDO8-P_Ptase"/>
    <property type="match status" value="1"/>
</dbReference>
<dbReference type="InterPro" id="IPR010023">
    <property type="entry name" value="KdsC_fam"/>
</dbReference>
<dbReference type="AlphaFoldDB" id="A0A075GZF4"/>
<evidence type="ECO:0000256" key="1">
    <source>
        <dbReference type="ARBA" id="ARBA00001946"/>
    </source>
</evidence>
<keyword evidence="6" id="KW-0460">Magnesium</keyword>
<evidence type="ECO:0000256" key="6">
    <source>
        <dbReference type="ARBA" id="ARBA00022842"/>
    </source>
</evidence>
<accession>A0A075GZF4</accession>
<keyword evidence="4" id="KW-0479">Metal-binding</keyword>
<keyword evidence="7" id="KW-0548">Nucleotidyltransferase</keyword>
<evidence type="ECO:0000256" key="2">
    <source>
        <dbReference type="ARBA" id="ARBA00005893"/>
    </source>
</evidence>
<dbReference type="InterPro" id="IPR036412">
    <property type="entry name" value="HAD-like_sf"/>
</dbReference>
<organism evidence="7">
    <name type="scientific">uncultured marine thaumarchaeote KM3_35_D03</name>
    <dbReference type="NCBI Taxonomy" id="1456132"/>
    <lineage>
        <taxon>Archaea</taxon>
        <taxon>Nitrososphaerota</taxon>
        <taxon>environmental samples</taxon>
    </lineage>
</organism>
<gene>
    <name evidence="7" type="primary">CMAS</name>
    <name evidence="7" type="synonym">neuA</name>
</gene>
<dbReference type="InterPro" id="IPR023214">
    <property type="entry name" value="HAD_sf"/>
</dbReference>
<dbReference type="SUPFAM" id="SSF56784">
    <property type="entry name" value="HAD-like"/>
    <property type="match status" value="1"/>
</dbReference>
<dbReference type="EMBL" id="KF900854">
    <property type="protein sequence ID" value="AIF09179.1"/>
    <property type="molecule type" value="Genomic_DNA"/>
</dbReference>
<dbReference type="NCBIfam" id="TIGR01670">
    <property type="entry name" value="KdsC-phosphatas"/>
    <property type="match status" value="1"/>
</dbReference>
<dbReference type="PANTHER" id="PTHR21485:SF3">
    <property type="entry name" value="N-ACYLNEURAMINATE CYTIDYLYLTRANSFERASE"/>
    <property type="match status" value="1"/>
</dbReference>
<keyword evidence="7" id="KW-0808">Transferase</keyword>
<dbReference type="EC" id="2.7.7.43" evidence="7"/>
<sequence>MQKNLKIKQKCKKIKLLLTDVDGVLTDGGRYYSKEGEVLKKFHVRDGMGVNILLRNNIKTIILTKEKSMITKKWAKDMNISQVYGGFTKKEKALTQICKKYKVSLKEIAFIGDDINDLEVLEKAAFSAVPNDAVIQVKKIADYTCKASGGKGCFREITDLILLSKFSSKT</sequence>
<dbReference type="SFLD" id="SFLDG01138">
    <property type="entry name" value="C1.6.2:_Deoxy-d-mannose-octulo"/>
    <property type="match status" value="1"/>
</dbReference>
<name>A0A075GZF4_9ARCH</name>
<dbReference type="InterPro" id="IPR050793">
    <property type="entry name" value="CMP-NeuNAc_synthase"/>
</dbReference>
<evidence type="ECO:0000256" key="3">
    <source>
        <dbReference type="ARBA" id="ARBA00011881"/>
    </source>
</evidence>